<dbReference type="Gene3D" id="3.10.450.30">
    <property type="entry name" value="Microbial ribonucleases"/>
    <property type="match status" value="1"/>
</dbReference>
<comment type="similarity">
    <text evidence="2 7">Belongs to the ribonuclease N1/T1 family.</text>
</comment>
<evidence type="ECO:0000313" key="10">
    <source>
        <dbReference type="EMBL" id="TFF65274.1"/>
    </source>
</evidence>
<keyword evidence="9" id="KW-1133">Transmembrane helix</keyword>
<dbReference type="InterPro" id="IPR016191">
    <property type="entry name" value="Ribonuclease/ribotoxin"/>
</dbReference>
<dbReference type="InterPro" id="IPR001887">
    <property type="entry name" value="Barnase"/>
</dbReference>
<comment type="caution">
    <text evidence="10">The sequence shown here is derived from an EMBL/GenBank/DDBJ whole genome shotgun (WGS) entry which is preliminary data.</text>
</comment>
<evidence type="ECO:0000256" key="9">
    <source>
        <dbReference type="SAM" id="Phobius"/>
    </source>
</evidence>
<proteinExistence type="inferred from homology"/>
<dbReference type="GO" id="GO:0016787">
    <property type="term" value="F:hydrolase activity"/>
    <property type="evidence" value="ECO:0007669"/>
    <property type="project" value="UniProtKB-KW"/>
</dbReference>
<keyword evidence="9" id="KW-0472">Membrane</keyword>
<feature type="transmembrane region" description="Helical" evidence="9">
    <location>
        <begin position="6"/>
        <end position="26"/>
    </location>
</feature>
<dbReference type="RefSeq" id="WP_134744085.1">
    <property type="nucleotide sequence ID" value="NZ_JBFNFK010000017.1"/>
</dbReference>
<evidence type="ECO:0000256" key="5">
    <source>
        <dbReference type="ARBA" id="ARBA00022722"/>
    </source>
</evidence>
<feature type="active site" description="Proton donor" evidence="8">
    <location>
        <position position="147"/>
    </location>
</feature>
<comment type="subcellular location">
    <subcellularLocation>
        <location evidence="1 7">Secreted</location>
    </subcellularLocation>
</comment>
<organism evidence="10 11">
    <name type="scientific">Helcococcus ovis</name>
    <dbReference type="NCBI Taxonomy" id="72026"/>
    <lineage>
        <taxon>Bacteria</taxon>
        <taxon>Bacillati</taxon>
        <taxon>Bacillota</taxon>
        <taxon>Tissierellia</taxon>
        <taxon>Tissierellales</taxon>
        <taxon>Peptoniphilaceae</taxon>
        <taxon>Helcococcus</taxon>
    </lineage>
</organism>
<reference evidence="10 11" key="1">
    <citation type="submission" date="2019-01" db="EMBL/GenBank/DDBJ databases">
        <title>Draft Genome Sequences of Helcococcus ovis Strains Isolated from the Uterus and Vagina of Dairy Cows with Metritis.</title>
        <authorList>
            <person name="Cunha F."/>
            <person name="Jeon S.J."/>
            <person name="Kutzer P."/>
            <person name="Galvao K.N."/>
        </authorList>
    </citation>
    <scope>NUCLEOTIDE SEQUENCE [LARGE SCALE GENOMIC DNA]</scope>
    <source>
        <strain evidence="10 11">KG-37</strain>
    </source>
</reference>
<evidence type="ECO:0000256" key="4">
    <source>
        <dbReference type="ARBA" id="ARBA00022525"/>
    </source>
</evidence>
<dbReference type="EMBL" id="SCFR01000022">
    <property type="protein sequence ID" value="TFF65274.1"/>
    <property type="molecule type" value="Genomic_DNA"/>
</dbReference>
<evidence type="ECO:0000256" key="6">
    <source>
        <dbReference type="ARBA" id="ARBA00022801"/>
    </source>
</evidence>
<accession>A0A4R9C1H5</accession>
<keyword evidence="9" id="KW-0812">Transmembrane</keyword>
<protein>
    <recommendedName>
        <fullName evidence="3 7">Ribonuclease</fullName>
        <ecNumber evidence="7">3.1.27.-</ecNumber>
    </recommendedName>
</protein>
<gene>
    <name evidence="10" type="ORF">EQF91_06260</name>
</gene>
<keyword evidence="4 7" id="KW-0964">Secreted</keyword>
<keyword evidence="6 7" id="KW-0378">Hydrolase</keyword>
<sequence>MKKDRVLKGVLILLSIVFLFCIKAFLFNNSRILDRQNNVSGVKLNENKAYYSKNDVALYLYTFKRLPKNYLTKNEAKKLGWDSSKGNLWKVTDKGVIGGDVFSNREGKLPKKDKYFEADVNYKGGKRGAARLVFTKDGKVIYYTGDHYKNFEVLYE</sequence>
<dbReference type="Pfam" id="PF00545">
    <property type="entry name" value="Ribonuclease"/>
    <property type="match status" value="1"/>
</dbReference>
<dbReference type="PRINTS" id="PR00117">
    <property type="entry name" value="BARNASE"/>
</dbReference>
<keyword evidence="7" id="KW-0255">Endonuclease</keyword>
<dbReference type="PIRSF" id="PIRSF001013">
    <property type="entry name" value="Barnase"/>
    <property type="match status" value="1"/>
</dbReference>
<dbReference type="EC" id="3.1.27.-" evidence="7"/>
<dbReference type="AlphaFoldDB" id="A0A4R9C1H5"/>
<evidence type="ECO:0000256" key="2">
    <source>
        <dbReference type="ARBA" id="ARBA00009006"/>
    </source>
</evidence>
<name>A0A4R9C1H5_9FIRM</name>
<keyword evidence="11" id="KW-1185">Reference proteome</keyword>
<dbReference type="InterPro" id="IPR000026">
    <property type="entry name" value="N1-like"/>
</dbReference>
<feature type="active site" description="Proton acceptor" evidence="8">
    <location>
        <position position="117"/>
    </location>
</feature>
<dbReference type="GO" id="GO:0004521">
    <property type="term" value="F:RNA endonuclease activity"/>
    <property type="evidence" value="ECO:0007669"/>
    <property type="project" value="UniProtKB-UniRule"/>
</dbReference>
<dbReference type="SUPFAM" id="SSF53933">
    <property type="entry name" value="Microbial ribonucleases"/>
    <property type="match status" value="1"/>
</dbReference>
<evidence type="ECO:0000256" key="7">
    <source>
        <dbReference type="PIRNR" id="PIRNR001013"/>
    </source>
</evidence>
<dbReference type="GO" id="GO:0003723">
    <property type="term" value="F:RNA binding"/>
    <property type="evidence" value="ECO:0007669"/>
    <property type="project" value="UniProtKB-UniRule"/>
</dbReference>
<keyword evidence="5 7" id="KW-0540">Nuclease</keyword>
<evidence type="ECO:0000256" key="1">
    <source>
        <dbReference type="ARBA" id="ARBA00004613"/>
    </source>
</evidence>
<evidence type="ECO:0000256" key="8">
    <source>
        <dbReference type="PIRSR" id="PIRSR001013-1"/>
    </source>
</evidence>
<dbReference type="GO" id="GO:0005576">
    <property type="term" value="C:extracellular region"/>
    <property type="evidence" value="ECO:0007669"/>
    <property type="project" value="UniProtKB-SubCell"/>
</dbReference>
<evidence type="ECO:0000313" key="11">
    <source>
        <dbReference type="Proteomes" id="UP000297454"/>
    </source>
</evidence>
<evidence type="ECO:0000256" key="3">
    <source>
        <dbReference type="ARBA" id="ARBA00022214"/>
    </source>
</evidence>
<dbReference type="Proteomes" id="UP000297454">
    <property type="component" value="Unassembled WGS sequence"/>
</dbReference>